<accession>A0A4Y7Q3N8</accession>
<dbReference type="Pfam" id="PF12796">
    <property type="entry name" value="Ank_2"/>
    <property type="match status" value="2"/>
</dbReference>
<keyword evidence="6" id="KW-1185">Reference proteome</keyword>
<keyword evidence="1" id="KW-0677">Repeat</keyword>
<dbReference type="InterPro" id="IPR051637">
    <property type="entry name" value="Ank_repeat_dom-contain_49"/>
</dbReference>
<dbReference type="InterPro" id="IPR002110">
    <property type="entry name" value="Ankyrin_rpt"/>
</dbReference>
<proteinExistence type="predicted"/>
<feature type="repeat" description="ANK" evidence="3">
    <location>
        <begin position="112"/>
        <end position="144"/>
    </location>
</feature>
<gene>
    <name evidence="5" type="ORF">BD410DRAFT_278353</name>
</gene>
<keyword evidence="4" id="KW-0472">Membrane</keyword>
<feature type="transmembrane region" description="Helical" evidence="4">
    <location>
        <begin position="382"/>
        <end position="400"/>
    </location>
</feature>
<dbReference type="PROSITE" id="PS50088">
    <property type="entry name" value="ANK_REPEAT"/>
    <property type="match status" value="2"/>
</dbReference>
<feature type="transmembrane region" description="Helical" evidence="4">
    <location>
        <begin position="452"/>
        <end position="471"/>
    </location>
</feature>
<feature type="transmembrane region" description="Helical" evidence="4">
    <location>
        <begin position="478"/>
        <end position="497"/>
    </location>
</feature>
<name>A0A4Y7Q3N8_9AGAM</name>
<dbReference type="STRING" id="50990.A0A4Y7Q3N8"/>
<dbReference type="OrthoDB" id="2891447at2759"/>
<keyword evidence="4" id="KW-1133">Transmembrane helix</keyword>
<dbReference type="Gene3D" id="1.25.40.20">
    <property type="entry name" value="Ankyrin repeat-containing domain"/>
    <property type="match status" value="1"/>
</dbReference>
<dbReference type="PROSITE" id="PS50297">
    <property type="entry name" value="ANK_REP_REGION"/>
    <property type="match status" value="1"/>
</dbReference>
<evidence type="ECO:0000256" key="4">
    <source>
        <dbReference type="SAM" id="Phobius"/>
    </source>
</evidence>
<organism evidence="5 6">
    <name type="scientific">Rickenella mellea</name>
    <dbReference type="NCBI Taxonomy" id="50990"/>
    <lineage>
        <taxon>Eukaryota</taxon>
        <taxon>Fungi</taxon>
        <taxon>Dikarya</taxon>
        <taxon>Basidiomycota</taxon>
        <taxon>Agaricomycotina</taxon>
        <taxon>Agaricomycetes</taxon>
        <taxon>Hymenochaetales</taxon>
        <taxon>Rickenellaceae</taxon>
        <taxon>Rickenella</taxon>
    </lineage>
</organism>
<dbReference type="SMART" id="SM00248">
    <property type="entry name" value="ANK"/>
    <property type="match status" value="4"/>
</dbReference>
<reference evidence="5 6" key="1">
    <citation type="submission" date="2018-06" db="EMBL/GenBank/DDBJ databases">
        <title>A transcriptomic atlas of mushroom development highlights an independent origin of complex multicellularity.</title>
        <authorList>
            <consortium name="DOE Joint Genome Institute"/>
            <person name="Krizsan K."/>
            <person name="Almasi E."/>
            <person name="Merenyi Z."/>
            <person name="Sahu N."/>
            <person name="Viragh M."/>
            <person name="Koszo T."/>
            <person name="Mondo S."/>
            <person name="Kiss B."/>
            <person name="Balint B."/>
            <person name="Kues U."/>
            <person name="Barry K."/>
            <person name="Hegedus J.C."/>
            <person name="Henrissat B."/>
            <person name="Johnson J."/>
            <person name="Lipzen A."/>
            <person name="Ohm R."/>
            <person name="Nagy I."/>
            <person name="Pangilinan J."/>
            <person name="Yan J."/>
            <person name="Xiong Y."/>
            <person name="Grigoriev I.V."/>
            <person name="Hibbett D.S."/>
            <person name="Nagy L.G."/>
        </authorList>
    </citation>
    <scope>NUCLEOTIDE SEQUENCE [LARGE SCALE GENOMIC DNA]</scope>
    <source>
        <strain evidence="5 6">SZMC22713</strain>
    </source>
</reference>
<dbReference type="PANTHER" id="PTHR24180:SF45">
    <property type="entry name" value="POLY [ADP-RIBOSE] POLYMERASE TANKYRASE"/>
    <property type="match status" value="1"/>
</dbReference>
<dbReference type="Proteomes" id="UP000294933">
    <property type="component" value="Unassembled WGS sequence"/>
</dbReference>
<keyword evidence="2 3" id="KW-0040">ANK repeat</keyword>
<sequence>MTSVYAPQPQPVTPELLEEIHYQLALDASLQANNQPSMSAEAMRRMMHTGADSDYVPTYVESPASQPPRTFSREEILAVAPFFDAIIAGQVEAVQLLLNSGMDVECQDRLRRNMTPLYAAVRANQSRMMFLLINAGADVNKFSSDPDIIEASTGESLQRTPLMRAAQNGNIRMVKDLVEQCEADPMAISPDGQSAQRVAAKASHRDIVNYLPINRGGIAKRIRYDYHTRYHRIRYPVQTIYSFLKFFLWSVPKFFLWTTPKCIIKALHRSALRIHNAIPPVRTWPSLIWTTIVDLCKAIGRGSKAVVRGTVRGVKNIGRGTVRLVKGIPKFTKTCYNATKRLVKAIPDMTVRAAKAIGRKTMQIGRWTWYVMKRIGDVIVDIAKAVTNVFVTIFLYLESLIQQLRAVKFKDVVRAVQGVFRAVFVAFPKALWGGLKTAVKFVDRMLTSLTLGLWWLVSRIAGFVIRVVLIIPEQILRILSITVQGIGKLFTELWLFINPRSMM</sequence>
<feature type="repeat" description="ANK" evidence="3">
    <location>
        <begin position="77"/>
        <end position="109"/>
    </location>
</feature>
<evidence type="ECO:0000256" key="1">
    <source>
        <dbReference type="ARBA" id="ARBA00022737"/>
    </source>
</evidence>
<keyword evidence="4" id="KW-0812">Transmembrane</keyword>
<dbReference type="EMBL" id="ML170178">
    <property type="protein sequence ID" value="TDL21772.1"/>
    <property type="molecule type" value="Genomic_DNA"/>
</dbReference>
<dbReference type="InterPro" id="IPR036770">
    <property type="entry name" value="Ankyrin_rpt-contain_sf"/>
</dbReference>
<evidence type="ECO:0000313" key="6">
    <source>
        <dbReference type="Proteomes" id="UP000294933"/>
    </source>
</evidence>
<dbReference type="SUPFAM" id="SSF48403">
    <property type="entry name" value="Ankyrin repeat"/>
    <property type="match status" value="1"/>
</dbReference>
<evidence type="ECO:0000256" key="3">
    <source>
        <dbReference type="PROSITE-ProRule" id="PRU00023"/>
    </source>
</evidence>
<dbReference type="PANTHER" id="PTHR24180">
    <property type="entry name" value="CYCLIN-DEPENDENT KINASE INHIBITOR 2C-RELATED"/>
    <property type="match status" value="1"/>
</dbReference>
<dbReference type="VEuPathDB" id="FungiDB:BD410DRAFT_278353"/>
<protein>
    <submittedName>
        <fullName evidence="5">Uncharacterized protein</fullName>
    </submittedName>
</protein>
<evidence type="ECO:0000313" key="5">
    <source>
        <dbReference type="EMBL" id="TDL21772.1"/>
    </source>
</evidence>
<evidence type="ECO:0000256" key="2">
    <source>
        <dbReference type="ARBA" id="ARBA00023043"/>
    </source>
</evidence>
<dbReference type="AlphaFoldDB" id="A0A4Y7Q3N8"/>